<dbReference type="PANTHER" id="PTHR24421">
    <property type="entry name" value="NITRATE/NITRITE SENSOR PROTEIN NARX-RELATED"/>
    <property type="match status" value="1"/>
</dbReference>
<keyword evidence="5" id="KW-0472">Membrane</keyword>
<dbReference type="PANTHER" id="PTHR24421:SF60">
    <property type="entry name" value="SENSOR HISTIDINE KINASE COMP"/>
    <property type="match status" value="1"/>
</dbReference>
<dbReference type="Pfam" id="PF02518">
    <property type="entry name" value="HATPase_c"/>
    <property type="match status" value="1"/>
</dbReference>
<dbReference type="SUPFAM" id="SSF48452">
    <property type="entry name" value="TPR-like"/>
    <property type="match status" value="2"/>
</dbReference>
<evidence type="ECO:0000256" key="1">
    <source>
        <dbReference type="ARBA" id="ARBA00022679"/>
    </source>
</evidence>
<feature type="signal peptide" evidence="6">
    <location>
        <begin position="1"/>
        <end position="21"/>
    </location>
</feature>
<dbReference type="Gene3D" id="1.25.40.10">
    <property type="entry name" value="Tetratricopeptide repeat domain"/>
    <property type="match status" value="2"/>
</dbReference>
<evidence type="ECO:0000256" key="3">
    <source>
        <dbReference type="ARBA" id="ARBA00023012"/>
    </source>
</evidence>
<dbReference type="CDD" id="cd16917">
    <property type="entry name" value="HATPase_UhpB-NarQ-NarX-like"/>
    <property type="match status" value="1"/>
</dbReference>
<dbReference type="InterPro" id="IPR019734">
    <property type="entry name" value="TPR_rpt"/>
</dbReference>
<gene>
    <name evidence="8" type="ORF">SAMN04488023_10439</name>
</gene>
<dbReference type="GO" id="GO:0016301">
    <property type="term" value="F:kinase activity"/>
    <property type="evidence" value="ECO:0007669"/>
    <property type="project" value="UniProtKB-KW"/>
</dbReference>
<sequence>MKRFLLYILLLSLLSCSQNKAPNKSLVDNPFYNKAFDFKDQNKPDSALAYFNRAKEFFNNQNDSLGIGKCLINTAIILTEQGDNFGGQEIALQALSYLDESNEKHWLYLGANYNNLGIATYNLKDNLQAIKFYDAAIKFSKNPLDDRMYLNNKAKSFQELKNYKAALAIYNQILNEEHKNPKEYARALSNIARTKWLENPNYNAEPEFIKALDIRKQQQDLWGLNASYSHLADYFATKNTSSALKYAHQMYEVAKNVNSPDDQLQALDKLIRLSPPLETKTYFETYQNLSDSLQTARSASENQFALIRYETEKNKADNLSLQKDNDEKKYQIILLAFAALAILTTSIIWYRKRKQKLESEAQNAIKEIQLKTSKKVHDVVANGLYRVMSEIQNQEAVDKDHVLDKIEDLYEKSRDISYEDNNYRGPDFHLKLADLLSSFATETTKILLVGNSSVLWQKINSQVKYELAHILQELMVNMKKHSRATSVAVKFEQTNHNITIYYTDNGIGISKGTSFNNGLTNTGNRIKAIKGAINFDTQTEKGLKIQITFPVA</sequence>
<evidence type="ECO:0000256" key="6">
    <source>
        <dbReference type="SAM" id="SignalP"/>
    </source>
</evidence>
<dbReference type="AlphaFoldDB" id="A0A1H9L8A1"/>
<dbReference type="PROSITE" id="PS51257">
    <property type="entry name" value="PROKAR_LIPOPROTEIN"/>
    <property type="match status" value="1"/>
</dbReference>
<dbReference type="STRING" id="390241.SAMN04488023_10439"/>
<keyword evidence="1" id="KW-0808">Transferase</keyword>
<keyword evidence="3" id="KW-0902">Two-component regulatory system</keyword>
<dbReference type="InterPro" id="IPR050482">
    <property type="entry name" value="Sensor_HK_TwoCompSys"/>
</dbReference>
<dbReference type="GO" id="GO:0000160">
    <property type="term" value="P:phosphorelay signal transduction system"/>
    <property type="evidence" value="ECO:0007669"/>
    <property type="project" value="UniProtKB-KW"/>
</dbReference>
<feature type="transmembrane region" description="Helical" evidence="5">
    <location>
        <begin position="330"/>
        <end position="350"/>
    </location>
</feature>
<feature type="chain" id="PRO_5011588490" description="Histidine kinase/HSP90-like ATPase domain-containing protein" evidence="6">
    <location>
        <begin position="22"/>
        <end position="552"/>
    </location>
</feature>
<keyword evidence="5" id="KW-1133">Transmembrane helix</keyword>
<evidence type="ECO:0000256" key="5">
    <source>
        <dbReference type="SAM" id="Phobius"/>
    </source>
</evidence>
<keyword evidence="2" id="KW-0418">Kinase</keyword>
<dbReference type="SMART" id="SM00028">
    <property type="entry name" value="TPR"/>
    <property type="match status" value="3"/>
</dbReference>
<dbReference type="InterPro" id="IPR036890">
    <property type="entry name" value="HATPase_C_sf"/>
</dbReference>
<evidence type="ECO:0000313" key="8">
    <source>
        <dbReference type="EMBL" id="SER07644.1"/>
    </source>
</evidence>
<protein>
    <recommendedName>
        <fullName evidence="7">Histidine kinase/HSP90-like ATPase domain-containing protein</fullName>
    </recommendedName>
</protein>
<evidence type="ECO:0000313" key="9">
    <source>
        <dbReference type="Proteomes" id="UP000199572"/>
    </source>
</evidence>
<accession>A0A1H9L8A1</accession>
<feature type="domain" description="Histidine kinase/HSP90-like ATPase" evidence="7">
    <location>
        <begin position="466"/>
        <end position="551"/>
    </location>
</feature>
<evidence type="ECO:0000256" key="4">
    <source>
        <dbReference type="SAM" id="Coils"/>
    </source>
</evidence>
<dbReference type="Proteomes" id="UP000199572">
    <property type="component" value="Unassembled WGS sequence"/>
</dbReference>
<dbReference type="RefSeq" id="WP_245738573.1">
    <property type="nucleotide sequence ID" value="NZ_FOGG01000004.1"/>
</dbReference>
<keyword evidence="9" id="KW-1185">Reference proteome</keyword>
<dbReference type="InterPro" id="IPR011990">
    <property type="entry name" value="TPR-like_helical_dom_sf"/>
</dbReference>
<dbReference type="InterPro" id="IPR003594">
    <property type="entry name" value="HATPase_dom"/>
</dbReference>
<evidence type="ECO:0000259" key="7">
    <source>
        <dbReference type="Pfam" id="PF02518"/>
    </source>
</evidence>
<reference evidence="8 9" key="1">
    <citation type="submission" date="2016-10" db="EMBL/GenBank/DDBJ databases">
        <authorList>
            <person name="de Groot N.N."/>
        </authorList>
    </citation>
    <scope>NUCLEOTIDE SEQUENCE [LARGE SCALE GENOMIC DNA]</scope>
    <source>
        <strain evidence="8 9">DSM 18610</strain>
    </source>
</reference>
<organism evidence="8 9">
    <name type="scientific">Pedobacter rhizosphaerae</name>
    <dbReference type="NCBI Taxonomy" id="390241"/>
    <lineage>
        <taxon>Bacteria</taxon>
        <taxon>Pseudomonadati</taxon>
        <taxon>Bacteroidota</taxon>
        <taxon>Sphingobacteriia</taxon>
        <taxon>Sphingobacteriales</taxon>
        <taxon>Sphingobacteriaceae</taxon>
        <taxon>Pedobacter</taxon>
    </lineage>
</organism>
<dbReference type="SUPFAM" id="SSF55874">
    <property type="entry name" value="ATPase domain of HSP90 chaperone/DNA topoisomerase II/histidine kinase"/>
    <property type="match status" value="1"/>
</dbReference>
<keyword evidence="4" id="KW-0175">Coiled coil</keyword>
<dbReference type="Gene3D" id="3.30.565.10">
    <property type="entry name" value="Histidine kinase-like ATPase, C-terminal domain"/>
    <property type="match status" value="1"/>
</dbReference>
<proteinExistence type="predicted"/>
<evidence type="ECO:0000256" key="2">
    <source>
        <dbReference type="ARBA" id="ARBA00022777"/>
    </source>
</evidence>
<keyword evidence="6" id="KW-0732">Signal</keyword>
<dbReference type="EMBL" id="FOGG01000004">
    <property type="protein sequence ID" value="SER07644.1"/>
    <property type="molecule type" value="Genomic_DNA"/>
</dbReference>
<name>A0A1H9L8A1_9SPHI</name>
<keyword evidence="5" id="KW-0812">Transmembrane</keyword>
<feature type="coiled-coil region" evidence="4">
    <location>
        <begin position="309"/>
        <end position="374"/>
    </location>
</feature>